<protein>
    <recommendedName>
        <fullName evidence="1">CRISPR associated protein Cas6 C-terminal domain-containing protein</fullName>
    </recommendedName>
</protein>
<organism evidence="2 3">
    <name type="scientific">Sinosporangium siamense</name>
    <dbReference type="NCBI Taxonomy" id="1367973"/>
    <lineage>
        <taxon>Bacteria</taxon>
        <taxon>Bacillati</taxon>
        <taxon>Actinomycetota</taxon>
        <taxon>Actinomycetes</taxon>
        <taxon>Streptosporangiales</taxon>
        <taxon>Streptosporangiaceae</taxon>
        <taxon>Sinosporangium</taxon>
    </lineage>
</organism>
<keyword evidence="3" id="KW-1185">Reference proteome</keyword>
<evidence type="ECO:0000313" key="2">
    <source>
        <dbReference type="EMBL" id="GII91130.1"/>
    </source>
</evidence>
<dbReference type="Gene3D" id="3.30.70.1900">
    <property type="match status" value="1"/>
</dbReference>
<proteinExistence type="predicted"/>
<reference evidence="2" key="1">
    <citation type="submission" date="2021-01" db="EMBL/GenBank/DDBJ databases">
        <title>Whole genome shotgun sequence of Sinosporangium siamense NBRC 109515.</title>
        <authorList>
            <person name="Komaki H."/>
            <person name="Tamura T."/>
        </authorList>
    </citation>
    <scope>NUCLEOTIDE SEQUENCE</scope>
    <source>
        <strain evidence="2">NBRC 109515</strain>
    </source>
</reference>
<gene>
    <name evidence="2" type="ORF">Ssi02_13610</name>
</gene>
<dbReference type="Proteomes" id="UP000606172">
    <property type="component" value="Unassembled WGS sequence"/>
</dbReference>
<evidence type="ECO:0000259" key="1">
    <source>
        <dbReference type="Pfam" id="PF01881"/>
    </source>
</evidence>
<dbReference type="RefSeq" id="WP_204022195.1">
    <property type="nucleotide sequence ID" value="NZ_BOOW01000008.1"/>
</dbReference>
<dbReference type="InterPro" id="IPR049435">
    <property type="entry name" value="Cas_Cas6_C"/>
</dbReference>
<accession>A0A919RE53</accession>
<dbReference type="CDD" id="cd21140">
    <property type="entry name" value="Cas6_I-like"/>
    <property type="match status" value="1"/>
</dbReference>
<comment type="caution">
    <text evidence="2">The sequence shown here is derived from an EMBL/GenBank/DDBJ whole genome shotgun (WGS) entry which is preliminary data.</text>
</comment>
<name>A0A919RE53_9ACTN</name>
<dbReference type="AlphaFoldDB" id="A0A919RE53"/>
<dbReference type="EMBL" id="BOOW01000008">
    <property type="protein sequence ID" value="GII91130.1"/>
    <property type="molecule type" value="Genomic_DNA"/>
</dbReference>
<sequence length="243" mass="26245">MRLRIDLATAATELPWAQVLAPGRSLMYDLLARNAPDIGRRFHGEGAGPYGMVPLGHGAPVFRKAQRRRGAYAVGGRGTVELGSPLFEVVAVLAHGVKQRELIDWGGAAFRVLNTHIVEPPSFASGRGRFRTATPVVMKGTGLTEEGVRTTRQAWLMPADREFPVFLQRNLRRKAETLGLDPEVSLTAISWIGSRRTFVVGGRGSKPGAPIEIALTGPPETLQAIWSWGLGQANSAGFGWVTT</sequence>
<dbReference type="Pfam" id="PF01881">
    <property type="entry name" value="Cas_Cas6_C"/>
    <property type="match status" value="1"/>
</dbReference>
<feature type="domain" description="CRISPR associated protein Cas6 C-terminal" evidence="1">
    <location>
        <begin position="121"/>
        <end position="241"/>
    </location>
</feature>
<evidence type="ECO:0000313" key="3">
    <source>
        <dbReference type="Proteomes" id="UP000606172"/>
    </source>
</evidence>